<dbReference type="Gene3D" id="3.30.310.210">
    <property type="match status" value="1"/>
</dbReference>
<protein>
    <submittedName>
        <fullName evidence="5">RNA-binding KH domain-containing protein PEPPER-like protein</fullName>
    </submittedName>
</protein>
<gene>
    <name evidence="5" type="ORF">CKAN_01878200</name>
</gene>
<dbReference type="GO" id="GO:0003723">
    <property type="term" value="F:RNA binding"/>
    <property type="evidence" value="ECO:0007669"/>
    <property type="project" value="UniProtKB-UniRule"/>
</dbReference>
<reference evidence="5 6" key="1">
    <citation type="journal article" date="2019" name="Nat. Plants">
        <title>Stout camphor tree genome fills gaps in understanding of flowering plant genome evolution.</title>
        <authorList>
            <person name="Chaw S.M."/>
            <person name="Liu Y.C."/>
            <person name="Wu Y.W."/>
            <person name="Wang H.Y."/>
            <person name="Lin C.I."/>
            <person name="Wu C.S."/>
            <person name="Ke H.M."/>
            <person name="Chang L.Y."/>
            <person name="Hsu C.Y."/>
            <person name="Yang H.T."/>
            <person name="Sudianto E."/>
            <person name="Hsu M.H."/>
            <person name="Wu K.P."/>
            <person name="Wang L.N."/>
            <person name="Leebens-Mack J.H."/>
            <person name="Tsai I.J."/>
        </authorList>
    </citation>
    <scope>NUCLEOTIDE SEQUENCE [LARGE SCALE GENOMIC DNA]</scope>
    <source>
        <strain evidence="6">cv. Chaw 1501</strain>
        <tissue evidence="5">Young leaves</tissue>
    </source>
</reference>
<dbReference type="SUPFAM" id="SSF54791">
    <property type="entry name" value="Eukaryotic type KH-domain (KH-domain type I)"/>
    <property type="match status" value="3"/>
</dbReference>
<dbReference type="EMBL" id="QPKB01000007">
    <property type="protein sequence ID" value="RWR89715.1"/>
    <property type="molecule type" value="Genomic_DNA"/>
</dbReference>
<feature type="compositionally biased region" description="Basic and acidic residues" evidence="3">
    <location>
        <begin position="255"/>
        <end position="266"/>
    </location>
</feature>
<dbReference type="SMART" id="SM00322">
    <property type="entry name" value="KH"/>
    <property type="match status" value="3"/>
</dbReference>
<feature type="domain" description="K Homology" evidence="4">
    <location>
        <begin position="333"/>
        <end position="403"/>
    </location>
</feature>
<evidence type="ECO:0000256" key="1">
    <source>
        <dbReference type="ARBA" id="ARBA00022737"/>
    </source>
</evidence>
<organism evidence="5 6">
    <name type="scientific">Cinnamomum micranthum f. kanehirae</name>
    <dbReference type="NCBI Taxonomy" id="337451"/>
    <lineage>
        <taxon>Eukaryota</taxon>
        <taxon>Viridiplantae</taxon>
        <taxon>Streptophyta</taxon>
        <taxon>Embryophyta</taxon>
        <taxon>Tracheophyta</taxon>
        <taxon>Spermatophyta</taxon>
        <taxon>Magnoliopsida</taxon>
        <taxon>Magnoliidae</taxon>
        <taxon>Laurales</taxon>
        <taxon>Lauraceae</taxon>
        <taxon>Cinnamomum</taxon>
    </lineage>
</organism>
<feature type="region of interest" description="Disordered" evidence="3">
    <location>
        <begin position="254"/>
        <end position="274"/>
    </location>
</feature>
<evidence type="ECO:0000259" key="4">
    <source>
        <dbReference type="SMART" id="SM00322"/>
    </source>
</evidence>
<dbReference type="OrthoDB" id="442947at2759"/>
<dbReference type="CDD" id="cd22461">
    <property type="entry name" value="KH-I_PEPPER_like_rpt3"/>
    <property type="match status" value="1"/>
</dbReference>
<dbReference type="PROSITE" id="PS50084">
    <property type="entry name" value="KH_TYPE_1"/>
    <property type="match status" value="3"/>
</dbReference>
<evidence type="ECO:0000313" key="6">
    <source>
        <dbReference type="Proteomes" id="UP000283530"/>
    </source>
</evidence>
<dbReference type="CDD" id="cd22459">
    <property type="entry name" value="KH-I_PEPPER_rpt1_like"/>
    <property type="match status" value="1"/>
</dbReference>
<dbReference type="STRING" id="337451.A0A3S3NCW4"/>
<name>A0A3S3NCW4_9MAGN</name>
<feature type="region of interest" description="Disordered" evidence="3">
    <location>
        <begin position="1"/>
        <end position="59"/>
    </location>
</feature>
<feature type="compositionally biased region" description="Low complexity" evidence="3">
    <location>
        <begin position="20"/>
        <end position="53"/>
    </location>
</feature>
<evidence type="ECO:0000256" key="3">
    <source>
        <dbReference type="SAM" id="MobiDB-lite"/>
    </source>
</evidence>
<dbReference type="Proteomes" id="UP000283530">
    <property type="component" value="Unassembled WGS sequence"/>
</dbReference>
<dbReference type="PANTHER" id="PTHR10288">
    <property type="entry name" value="KH DOMAIN CONTAINING RNA BINDING PROTEIN"/>
    <property type="match status" value="1"/>
</dbReference>
<evidence type="ECO:0000256" key="2">
    <source>
        <dbReference type="PROSITE-ProRule" id="PRU00117"/>
    </source>
</evidence>
<sequence>MATTATPNPSNNGTTTVTESDTISATGTGTATDSASEPSQPQDSAATAPAAASKDSHRWPGWPGDSVFRLIVPVLKVGTIIGRKGELIKKMCEESRARIRILEGALGTSDRIVLISGKEEPDAEIPPAMDAVLRVFKRINGMSEGEGDGAASASTGMCSVRLLVASPQAINLIGKQGSLIKSIQENTGASMRVLTGDELPFYATSDERIVEIQGEHLKVLKALQASVGHLRKFLVDHSVIPLFEKAYSSAISQDRSTETWADKPESRIPTSSQTGISSDYPLSFKRNHLFLDHETQLEPPIQHSALSLYGLDSATVGLRTSGIGRAAAAALVTQVTQTMQIPLSYAEDIIGVGGANIAYIRRTSGAFLTVQESRGLPDEITVEIKGTSTRVQTAQQLIQDFIAGHREPITSTYSKLDTGLRSYPQLTNTSYPSSSLATQSLGGYGSSGIGGGYGSYRH</sequence>
<feature type="compositionally biased region" description="Polar residues" evidence="3">
    <location>
        <begin position="1"/>
        <end position="19"/>
    </location>
</feature>
<dbReference type="Pfam" id="PF00013">
    <property type="entry name" value="KH_1"/>
    <property type="match status" value="3"/>
</dbReference>
<evidence type="ECO:0000313" key="5">
    <source>
        <dbReference type="EMBL" id="RWR89715.1"/>
    </source>
</evidence>
<dbReference type="InterPro" id="IPR004087">
    <property type="entry name" value="KH_dom"/>
</dbReference>
<keyword evidence="2" id="KW-0694">RNA-binding</keyword>
<dbReference type="InterPro" id="IPR036612">
    <property type="entry name" value="KH_dom_type_1_sf"/>
</dbReference>
<feature type="domain" description="K Homology" evidence="4">
    <location>
        <begin position="64"/>
        <end position="137"/>
    </location>
</feature>
<dbReference type="Gene3D" id="3.30.1370.10">
    <property type="entry name" value="K Homology domain, type 1"/>
    <property type="match status" value="1"/>
</dbReference>
<feature type="domain" description="K Homology" evidence="4">
    <location>
        <begin position="156"/>
        <end position="231"/>
    </location>
</feature>
<dbReference type="InterPro" id="IPR004088">
    <property type="entry name" value="KH_dom_type_1"/>
</dbReference>
<dbReference type="CDD" id="cd22460">
    <property type="entry name" value="KH-I_PEPPER_rpt2_like"/>
    <property type="match status" value="1"/>
</dbReference>
<dbReference type="AlphaFoldDB" id="A0A3S3NCW4"/>
<proteinExistence type="predicted"/>
<accession>A0A3S3NCW4</accession>
<keyword evidence="6" id="KW-1185">Reference proteome</keyword>
<comment type="caution">
    <text evidence="5">The sequence shown here is derived from an EMBL/GenBank/DDBJ whole genome shotgun (WGS) entry which is preliminary data.</text>
</comment>
<keyword evidence="1" id="KW-0677">Repeat</keyword>